<proteinExistence type="predicted"/>
<dbReference type="Proteomes" id="UP000031967">
    <property type="component" value="Unassembled WGS sequence"/>
</dbReference>
<organism evidence="2 3">
    <name type="scientific">Gordoniibacillus kamchatkensis</name>
    <dbReference type="NCBI Taxonomy" id="1590651"/>
    <lineage>
        <taxon>Bacteria</taxon>
        <taxon>Bacillati</taxon>
        <taxon>Bacillota</taxon>
        <taxon>Bacilli</taxon>
        <taxon>Bacillales</taxon>
        <taxon>Paenibacillaceae</taxon>
        <taxon>Gordoniibacillus</taxon>
    </lineage>
</organism>
<sequence>MQSRMKSPAVIVPEAMQALQALGKALFASAEQTGVPNRTLFLAYVRASQINGDSVCVDLHSRNALAAGDTAERLMTVAAWRETPHFSDAERAALALSEAVTRLSDRTDPVPDEIYNEAATYYDEQALATLIAGIATANLWNRLNVATRQMVSDSAASAPRETSR</sequence>
<keyword evidence="3" id="KW-1185">Reference proteome</keyword>
<dbReference type="SUPFAM" id="SSF69118">
    <property type="entry name" value="AhpD-like"/>
    <property type="match status" value="1"/>
</dbReference>
<dbReference type="PANTHER" id="PTHR34846">
    <property type="entry name" value="4-CARBOXYMUCONOLACTONE DECARBOXYLASE FAMILY PROTEIN (AFU_ORTHOLOGUE AFUA_6G11590)"/>
    <property type="match status" value="1"/>
</dbReference>
<evidence type="ECO:0000313" key="2">
    <source>
        <dbReference type="EMBL" id="KIL42495.1"/>
    </source>
</evidence>
<dbReference type="InterPro" id="IPR029032">
    <property type="entry name" value="AhpD-like"/>
</dbReference>
<gene>
    <name evidence="2" type="ORF">SD70_00970</name>
</gene>
<protein>
    <submittedName>
        <fullName evidence="2">Alkylhydroperoxidase</fullName>
    </submittedName>
</protein>
<name>A0ABR5AN95_9BACL</name>
<evidence type="ECO:0000313" key="3">
    <source>
        <dbReference type="Proteomes" id="UP000031967"/>
    </source>
</evidence>
<dbReference type="RefSeq" id="WP_041044813.1">
    <property type="nucleotide sequence ID" value="NZ_JXAK01000001.1"/>
</dbReference>
<dbReference type="Pfam" id="PF02627">
    <property type="entry name" value="CMD"/>
    <property type="match status" value="1"/>
</dbReference>
<evidence type="ECO:0000259" key="1">
    <source>
        <dbReference type="Pfam" id="PF02627"/>
    </source>
</evidence>
<dbReference type="Gene3D" id="1.20.1290.10">
    <property type="entry name" value="AhpD-like"/>
    <property type="match status" value="1"/>
</dbReference>
<comment type="caution">
    <text evidence="2">The sequence shown here is derived from an EMBL/GenBank/DDBJ whole genome shotgun (WGS) entry which is preliminary data.</text>
</comment>
<dbReference type="EMBL" id="JXAK01000001">
    <property type="protein sequence ID" value="KIL42495.1"/>
    <property type="molecule type" value="Genomic_DNA"/>
</dbReference>
<dbReference type="PANTHER" id="PTHR34846:SF7">
    <property type="entry name" value="BLL7811 PROTEIN"/>
    <property type="match status" value="1"/>
</dbReference>
<dbReference type="InterPro" id="IPR003779">
    <property type="entry name" value="CMD-like"/>
</dbReference>
<reference evidence="2 3" key="1">
    <citation type="submission" date="2014-12" db="EMBL/GenBank/DDBJ databases">
        <title>Draft genome sequence of Paenibacillus kamchatkensis strain B-2647.</title>
        <authorList>
            <person name="Karlyshev A.V."/>
            <person name="Kudryashova E.B."/>
        </authorList>
    </citation>
    <scope>NUCLEOTIDE SEQUENCE [LARGE SCALE GENOMIC DNA]</scope>
    <source>
        <strain evidence="2 3">VKM B-2647</strain>
    </source>
</reference>
<dbReference type="InterPro" id="IPR004675">
    <property type="entry name" value="AhpD_core"/>
</dbReference>
<accession>A0ABR5AN95</accession>
<feature type="domain" description="Carboxymuconolactone decarboxylase-like" evidence="1">
    <location>
        <begin position="13"/>
        <end position="98"/>
    </location>
</feature>
<dbReference type="NCBIfam" id="TIGR00778">
    <property type="entry name" value="ahpD_dom"/>
    <property type="match status" value="1"/>
</dbReference>